<feature type="chain" id="PRO_5039081303" evidence="1">
    <location>
        <begin position="27"/>
        <end position="356"/>
    </location>
</feature>
<dbReference type="InterPro" id="IPR011659">
    <property type="entry name" value="WD40"/>
</dbReference>
<accession>A0A2V4ND41</accession>
<dbReference type="Gene3D" id="2.130.10.10">
    <property type="entry name" value="YVTN repeat-like/Quinoprotein amine dehydrogenase"/>
    <property type="match status" value="2"/>
</dbReference>
<evidence type="ECO:0000256" key="1">
    <source>
        <dbReference type="SAM" id="SignalP"/>
    </source>
</evidence>
<feature type="signal peptide" evidence="1">
    <location>
        <begin position="1"/>
        <end position="26"/>
    </location>
</feature>
<keyword evidence="3" id="KW-1185">Reference proteome</keyword>
<reference evidence="2 3" key="1">
    <citation type="submission" date="2018-03" db="EMBL/GenBank/DDBJ databases">
        <title>Bioinformatic expansion and discovery of thiopeptide antibiotics.</title>
        <authorList>
            <person name="Schwalen C.J."/>
            <person name="Hudson G.A."/>
            <person name="Mitchell D.A."/>
        </authorList>
    </citation>
    <scope>NUCLEOTIDE SEQUENCE [LARGE SCALE GENOMIC DNA]</scope>
    <source>
        <strain evidence="2 3">ATCC 21389</strain>
    </source>
</reference>
<dbReference type="PANTHER" id="PTHR47197">
    <property type="entry name" value="PROTEIN NIRF"/>
    <property type="match status" value="1"/>
</dbReference>
<comment type="caution">
    <text evidence="2">The sequence shown here is derived from an EMBL/GenBank/DDBJ whole genome shotgun (WGS) entry which is preliminary data.</text>
</comment>
<dbReference type="InterPro" id="IPR011044">
    <property type="entry name" value="Quino_amine_DH_bsu"/>
</dbReference>
<proteinExistence type="predicted"/>
<organism evidence="2 3">
    <name type="scientific">Streptomyces tateyamensis</name>
    <dbReference type="NCBI Taxonomy" id="565073"/>
    <lineage>
        <taxon>Bacteria</taxon>
        <taxon>Bacillati</taxon>
        <taxon>Actinomycetota</taxon>
        <taxon>Actinomycetes</taxon>
        <taxon>Kitasatosporales</taxon>
        <taxon>Streptomycetaceae</taxon>
        <taxon>Streptomyces</taxon>
    </lineage>
</organism>
<dbReference type="AlphaFoldDB" id="A0A2V4ND41"/>
<name>A0A2V4ND41_9ACTN</name>
<dbReference type="InterPro" id="IPR051200">
    <property type="entry name" value="Host-pathogen_enzymatic-act"/>
</dbReference>
<protein>
    <submittedName>
        <fullName evidence="2">Uncharacterized protein</fullName>
    </submittedName>
</protein>
<gene>
    <name evidence="2" type="ORF">C7C46_17205</name>
</gene>
<dbReference type="PANTHER" id="PTHR47197:SF3">
    <property type="entry name" value="DIHYDRO-HEME D1 DEHYDROGENASE"/>
    <property type="match status" value="1"/>
</dbReference>
<evidence type="ECO:0000313" key="2">
    <source>
        <dbReference type="EMBL" id="PYC78069.1"/>
    </source>
</evidence>
<dbReference type="SUPFAM" id="SSF50969">
    <property type="entry name" value="YVTN repeat-like/Quinoprotein amine dehydrogenase"/>
    <property type="match status" value="1"/>
</dbReference>
<sequence length="356" mass="35472">MNKARWTTAAASAAALLALAAGGAAAAAPATGSEAVIAVGSGGAVPAVSPDGTRAYVVSQQSGGGLALKVVNTGSDAVVGRLGLGTDTWISFLALTADGSRLYVLHGHTLSVVDTAALTLVGSYPLPDQARPAGWSVGATEGLALSQDGSTLYLAQDGPQTYRQNGQGQVLAFDTATRTFTGAVQVAATELGDLAVRPGSHDLYAGTVAGVVHLSTASAVPTVVGTVPGTGTANFYQLAFAPNGSRLFAVNGTVNGKGAVIDPGTDTVVRNLALPVSDLRAPRVSADGTKLYLADNDSSNGGEVLVYNAGTGAALTAQTIATDQDYLNAMALGPDGHTVYLGGTVGTTGNLQIIDY</sequence>
<dbReference type="InterPro" id="IPR015943">
    <property type="entry name" value="WD40/YVTN_repeat-like_dom_sf"/>
</dbReference>
<dbReference type="EMBL" id="PYBW01000053">
    <property type="protein sequence ID" value="PYC78069.1"/>
    <property type="molecule type" value="Genomic_DNA"/>
</dbReference>
<keyword evidence="1" id="KW-0732">Signal</keyword>
<evidence type="ECO:0000313" key="3">
    <source>
        <dbReference type="Proteomes" id="UP000248039"/>
    </source>
</evidence>
<dbReference type="Pfam" id="PF07676">
    <property type="entry name" value="PD40"/>
    <property type="match status" value="1"/>
</dbReference>
<dbReference type="Proteomes" id="UP000248039">
    <property type="component" value="Unassembled WGS sequence"/>
</dbReference>